<sequence length="133" mass="14638">MPVVLGSSLPPTLHAFVDIARGLSDFSDFRLQSTFSHPNIYAFYLVLLLGLALYVRASRVVDVSQRIRLLVALYIPLLAVFLLLTKTRSAWGACGVMFLVYAISIEPLNSVAKRCRFEPDPAGTTAEHPAFAL</sequence>
<reference evidence="2" key="1">
    <citation type="submission" date="2022-08" db="EMBL/GenBank/DDBJ databases">
        <title>Complete Genome Sequences of 2 Bosea sp. soil isolates.</title>
        <authorList>
            <person name="Alvarez Arevalo M."/>
            <person name="Sterndorff E.B."/>
            <person name="Faurdal D."/>
            <person name="Joergensen T.S."/>
            <person name="Weber T."/>
        </authorList>
    </citation>
    <scope>NUCLEOTIDE SEQUENCE</scope>
    <source>
        <strain evidence="2">NBC_00436</strain>
    </source>
</reference>
<feature type="transmembrane region" description="Helical" evidence="1">
    <location>
        <begin position="67"/>
        <end position="84"/>
    </location>
</feature>
<organism evidence="2">
    <name type="scientific">Bosea sp. NBC_00436</name>
    <dbReference type="NCBI Taxonomy" id="2969620"/>
    <lineage>
        <taxon>Bacteria</taxon>
        <taxon>Pseudomonadati</taxon>
        <taxon>Pseudomonadota</taxon>
        <taxon>Alphaproteobacteria</taxon>
        <taxon>Hyphomicrobiales</taxon>
        <taxon>Boseaceae</taxon>
        <taxon>Bosea</taxon>
    </lineage>
</organism>
<dbReference type="EMBL" id="CP102774">
    <property type="protein sequence ID" value="UZF87119.1"/>
    <property type="molecule type" value="Genomic_DNA"/>
</dbReference>
<proteinExistence type="predicted"/>
<protein>
    <submittedName>
        <fullName evidence="2">Uncharacterized protein</fullName>
    </submittedName>
</protein>
<keyword evidence="1" id="KW-1133">Transmembrane helix</keyword>
<keyword evidence="1" id="KW-0812">Transmembrane</keyword>
<evidence type="ECO:0000256" key="1">
    <source>
        <dbReference type="SAM" id="Phobius"/>
    </source>
</evidence>
<feature type="transmembrane region" description="Helical" evidence="1">
    <location>
        <begin position="90"/>
        <end position="108"/>
    </location>
</feature>
<accession>A0A9E8CPF9</accession>
<feature type="transmembrane region" description="Helical" evidence="1">
    <location>
        <begin position="39"/>
        <end position="55"/>
    </location>
</feature>
<evidence type="ECO:0000313" key="2">
    <source>
        <dbReference type="EMBL" id="UZF87119.1"/>
    </source>
</evidence>
<keyword evidence="1" id="KW-0472">Membrane</keyword>
<name>A0A9E8CPF9_9HYPH</name>
<dbReference type="AlphaFoldDB" id="A0A9E8CPF9"/>
<gene>
    <name evidence="2" type="ORF">NWE54_25785</name>
</gene>